<dbReference type="Pfam" id="PF17963">
    <property type="entry name" value="Big_9"/>
    <property type="match status" value="1"/>
</dbReference>
<feature type="domain" description="DUF11" evidence="4">
    <location>
        <begin position="360"/>
        <end position="478"/>
    </location>
</feature>
<dbReference type="Gene3D" id="2.60.40.2810">
    <property type="match status" value="1"/>
</dbReference>
<feature type="signal peptide" evidence="3">
    <location>
        <begin position="1"/>
        <end position="34"/>
    </location>
</feature>
<evidence type="ECO:0000256" key="1">
    <source>
        <dbReference type="ARBA" id="ARBA00004613"/>
    </source>
</evidence>
<name>A0A3N0GPA0_9ACTN</name>
<comment type="subcellular location">
    <subcellularLocation>
        <location evidence="1">Secreted</location>
    </subcellularLocation>
</comment>
<keyword evidence="2" id="KW-0964">Secreted</keyword>
<dbReference type="Gene3D" id="2.150.10.10">
    <property type="entry name" value="Serralysin-like metalloprotease, C-terminal"/>
    <property type="match status" value="2"/>
</dbReference>
<accession>A0A3N0GPA0</accession>
<evidence type="ECO:0000259" key="4">
    <source>
        <dbReference type="Pfam" id="PF01345"/>
    </source>
</evidence>
<dbReference type="SUPFAM" id="SSF51120">
    <property type="entry name" value="beta-Roll"/>
    <property type="match status" value="1"/>
</dbReference>
<dbReference type="InterPro" id="IPR001434">
    <property type="entry name" value="OmcB-like_DUF11"/>
</dbReference>
<dbReference type="PROSITE" id="PS00330">
    <property type="entry name" value="HEMOLYSIN_CALCIUM"/>
    <property type="match status" value="2"/>
</dbReference>
<sequence>MKGLALIRPVPLRLGLSACLVLVPLVMGAAPANAVVSSNTAPDCSYTAQNDFPADAIEVGGNQSPSALDFVWSCNDAEGDALTITATTDGAHGTTVVMPADTDHPDGYLQYTPVEGFHGRDELQATVSDGSLTAPATIYVHVVRPTDFVDCGPTTVSAWKWLGDAYDYTYLPCYTSAPDSTVTYAIDSVTPNTEAGNVLLHDVDPGDGSGTPIPTITFSDQVDASQVTVQVTGTDGTGASDTFSIVLDNRHDPVCTTAADANGYVNLEQRSSNHGALTQDLGCSDPDGTPLTYSAPTYYPPNSGDTAPGTLSVSSTGVVTFVPTDPNWTGWAYFTGGEVTDGNEGWHGLDILVQRYQQADLSASFTVTPASVTIGSSYTATMHVANAGPDAVSGAYFDIGLPTGSVIGALPSGCTAANGYPYVGCSYTTIASGTSFDVSIPITAGPGSTAGVNQIGTQFAAANLRNTNPAGGVASATVTLGSGTAVVPGNQVVRGSAAGTTITTGAGNDGVDAGPGNDLLLLGAGDDCGQGGAGNDTAHGQDGNDALYGDAGPCVTGKASTSRMTAAVSGNDRIFGDAGNDRLFGGPGADFLKGGSGKDTYVGGPGNDIIRARDHVRGERINCGAGRDTVYADKGDVVARNCERVHRG</sequence>
<dbReference type="Pfam" id="PF01345">
    <property type="entry name" value="DUF11"/>
    <property type="match status" value="1"/>
</dbReference>
<dbReference type="GO" id="GO:0005576">
    <property type="term" value="C:extracellular region"/>
    <property type="evidence" value="ECO:0007669"/>
    <property type="project" value="UniProtKB-SubCell"/>
</dbReference>
<dbReference type="InterPro" id="IPR050557">
    <property type="entry name" value="RTX_toxin/Mannuronan_C5-epim"/>
</dbReference>
<dbReference type="EMBL" id="RJSF01000040">
    <property type="protein sequence ID" value="RNM14221.1"/>
    <property type="molecule type" value="Genomic_DNA"/>
</dbReference>
<dbReference type="Proteomes" id="UP000279994">
    <property type="component" value="Unassembled WGS sequence"/>
</dbReference>
<dbReference type="InterPro" id="IPR011049">
    <property type="entry name" value="Serralysin-like_metalloprot_C"/>
</dbReference>
<comment type="caution">
    <text evidence="5">The sequence shown here is derived from an EMBL/GenBank/DDBJ whole genome shotgun (WGS) entry which is preliminary data.</text>
</comment>
<dbReference type="PRINTS" id="PR00313">
    <property type="entry name" value="CABNDNGRPT"/>
</dbReference>
<dbReference type="PANTHER" id="PTHR38340:SF1">
    <property type="entry name" value="S-LAYER PROTEIN"/>
    <property type="match status" value="1"/>
</dbReference>
<dbReference type="InterPro" id="IPR018511">
    <property type="entry name" value="Hemolysin-typ_Ca-bd_CS"/>
</dbReference>
<feature type="chain" id="PRO_5039519171" evidence="3">
    <location>
        <begin position="35"/>
        <end position="648"/>
    </location>
</feature>
<dbReference type="Pfam" id="PF00353">
    <property type="entry name" value="HemolysinCabind"/>
    <property type="match status" value="2"/>
</dbReference>
<evidence type="ECO:0000313" key="5">
    <source>
        <dbReference type="EMBL" id="RNM14221.1"/>
    </source>
</evidence>
<keyword evidence="6" id="KW-1185">Reference proteome</keyword>
<gene>
    <name evidence="5" type="ORF">EFL26_14975</name>
</gene>
<protein>
    <submittedName>
        <fullName evidence="5">Calcium-binding protein</fullName>
    </submittedName>
</protein>
<evidence type="ECO:0000313" key="6">
    <source>
        <dbReference type="Proteomes" id="UP000279994"/>
    </source>
</evidence>
<dbReference type="AlphaFoldDB" id="A0A3N0GPA0"/>
<dbReference type="OrthoDB" id="3777115at2"/>
<proteinExistence type="predicted"/>
<reference evidence="5 6" key="1">
    <citation type="submission" date="2018-11" db="EMBL/GenBank/DDBJ databases">
        <authorList>
            <person name="Li F."/>
        </authorList>
    </citation>
    <scope>NUCLEOTIDE SEQUENCE [LARGE SCALE GENOMIC DNA]</scope>
    <source>
        <strain evidence="5 6">Gsoil 818</strain>
    </source>
</reference>
<evidence type="ECO:0000256" key="3">
    <source>
        <dbReference type="SAM" id="SignalP"/>
    </source>
</evidence>
<keyword evidence="3" id="KW-0732">Signal</keyword>
<evidence type="ECO:0000256" key="2">
    <source>
        <dbReference type="ARBA" id="ARBA00022525"/>
    </source>
</evidence>
<organism evidence="5 6">
    <name type="scientific">Nocardioides pocheonensis</name>
    <dbReference type="NCBI Taxonomy" id="661485"/>
    <lineage>
        <taxon>Bacteria</taxon>
        <taxon>Bacillati</taxon>
        <taxon>Actinomycetota</taxon>
        <taxon>Actinomycetes</taxon>
        <taxon>Propionibacteriales</taxon>
        <taxon>Nocardioidaceae</taxon>
        <taxon>Nocardioides</taxon>
    </lineage>
</organism>
<dbReference type="GO" id="GO:0005509">
    <property type="term" value="F:calcium ion binding"/>
    <property type="evidence" value="ECO:0007669"/>
    <property type="project" value="InterPro"/>
</dbReference>
<dbReference type="PANTHER" id="PTHR38340">
    <property type="entry name" value="S-LAYER PROTEIN"/>
    <property type="match status" value="1"/>
</dbReference>
<dbReference type="InterPro" id="IPR001343">
    <property type="entry name" value="Hemolysn_Ca-bd"/>
</dbReference>